<dbReference type="InterPro" id="IPR024964">
    <property type="entry name" value="CTLH/CRA"/>
</dbReference>
<evidence type="ECO:0000313" key="3">
    <source>
        <dbReference type="EMBL" id="KAK5779256.1"/>
    </source>
</evidence>
<dbReference type="EMBL" id="JAWIZZ010000047">
    <property type="protein sequence ID" value="KAK5779256.1"/>
    <property type="molecule type" value="Genomic_DNA"/>
</dbReference>
<feature type="region of interest" description="Disordered" evidence="1">
    <location>
        <begin position="1"/>
        <end position="25"/>
    </location>
</feature>
<feature type="domain" description="CTLH" evidence="2">
    <location>
        <begin position="139"/>
        <end position="217"/>
    </location>
</feature>
<proteinExistence type="predicted"/>
<gene>
    <name evidence="3" type="ORF">RI543_003144</name>
</gene>
<name>A0AAN7W1Q1_9SACH</name>
<comment type="caution">
    <text evidence="3">The sequence shown here is derived from an EMBL/GenBank/DDBJ whole genome shotgun (WGS) entry which is preliminary data.</text>
</comment>
<dbReference type="Pfam" id="PF10607">
    <property type="entry name" value="CTLH"/>
    <property type="match status" value="1"/>
</dbReference>
<dbReference type="Proteomes" id="UP001306508">
    <property type="component" value="Unassembled WGS sequence"/>
</dbReference>
<dbReference type="PROSITE" id="PS50897">
    <property type="entry name" value="CTLH"/>
    <property type="match status" value="1"/>
</dbReference>
<keyword evidence="4" id="KW-1185">Reference proteome</keyword>
<dbReference type="InterPro" id="IPR006595">
    <property type="entry name" value="CTLH_C"/>
</dbReference>
<dbReference type="PROSITE" id="PS50896">
    <property type="entry name" value="LISH"/>
    <property type="match status" value="1"/>
</dbReference>
<accession>A0AAN7W1Q1</accession>
<organism evidence="3 4">
    <name type="scientific">Arxiozyma heterogenica</name>
    <dbReference type="NCBI Taxonomy" id="278026"/>
    <lineage>
        <taxon>Eukaryota</taxon>
        <taxon>Fungi</taxon>
        <taxon>Dikarya</taxon>
        <taxon>Ascomycota</taxon>
        <taxon>Saccharomycotina</taxon>
        <taxon>Saccharomycetes</taxon>
        <taxon>Saccharomycetales</taxon>
        <taxon>Saccharomycetaceae</taxon>
        <taxon>Arxiozyma</taxon>
    </lineage>
</organism>
<protein>
    <recommendedName>
        <fullName evidence="2">CTLH domain-containing protein</fullName>
    </recommendedName>
</protein>
<dbReference type="AlphaFoldDB" id="A0AAN7W1Q1"/>
<evidence type="ECO:0000259" key="2">
    <source>
        <dbReference type="PROSITE" id="PS50897"/>
    </source>
</evidence>
<reference evidence="4" key="1">
    <citation type="submission" date="2023-07" db="EMBL/GenBank/DDBJ databases">
        <title>A draft genome of Kazachstania heterogenica Y-27499.</title>
        <authorList>
            <person name="Donic C."/>
            <person name="Kralova J.S."/>
            <person name="Fidel L."/>
            <person name="Ben-Dor S."/>
            <person name="Jung S."/>
        </authorList>
    </citation>
    <scope>NUCLEOTIDE SEQUENCE [LARGE SCALE GENOMIC DNA]</scope>
    <source>
        <strain evidence="4">Y27499</strain>
    </source>
</reference>
<dbReference type="InterPro" id="IPR006594">
    <property type="entry name" value="LisH"/>
</dbReference>
<evidence type="ECO:0000313" key="4">
    <source>
        <dbReference type="Proteomes" id="UP001306508"/>
    </source>
</evidence>
<evidence type="ECO:0000256" key="1">
    <source>
        <dbReference type="SAM" id="MobiDB-lite"/>
    </source>
</evidence>
<feature type="compositionally biased region" description="Polar residues" evidence="1">
    <location>
        <begin position="1"/>
        <end position="23"/>
    </location>
</feature>
<sequence length="444" mass="51581">MSSNSQTTDKNSNAAPSKPSNISHQKKFKYKRKWYYRDEWSMKCKNDKLLNNYILGNNIPSINLNKSKSAVDLYNKDGKDKHITKDKVCNIIIPEPSIPLLLLNYFVIYGYEEAAIRMCKELGLIKNNNDIKQFNELFMIKERNKIKILIISGKITEAINLIDQLFGLNILYDDIINDNLIDENNNNDNNNYDDDDLYFQLILLNLIEMIRNNSYPNDIPKLVEYARTHLSTKASQSKKYMTDLQSVISLLMLTAASNNNKENVSLNINKLPANLKMLYSIKLRNRLAHSINMKFLQIINVKVSNQSKFPNLILSGNLCLNSIDSTNKITHFQRYKQHFHSHHDDNLRNTTTEIPVKTDFNPTELPVTDHNRYWQETRKYLNLQNNIDEDIGGSNNDTDNNLVRGNSPFEAKLVQLMKLWIYAENRLHRKSFGIPRVEDNLKSS</sequence>